<dbReference type="Gene3D" id="3.40.50.11350">
    <property type="match status" value="1"/>
</dbReference>
<comment type="caution">
    <text evidence="3">The sequence shown here is derived from an EMBL/GenBank/DDBJ whole genome shotgun (WGS) entry which is preliminary data.</text>
</comment>
<reference evidence="3" key="2">
    <citation type="journal article" date="2021" name="PeerJ">
        <title>Extensive microbial diversity within the chicken gut microbiome revealed by metagenomics and culture.</title>
        <authorList>
            <person name="Gilroy R."/>
            <person name="Ravi A."/>
            <person name="Getino M."/>
            <person name="Pursley I."/>
            <person name="Horton D.L."/>
            <person name="Alikhan N.F."/>
            <person name="Baker D."/>
            <person name="Gharbi K."/>
            <person name="Hall N."/>
            <person name="Watson M."/>
            <person name="Adriaenssens E.M."/>
            <person name="Foster-Nyarko E."/>
            <person name="Jarju S."/>
            <person name="Secka A."/>
            <person name="Antonio M."/>
            <person name="Oren A."/>
            <person name="Chaudhuri R.R."/>
            <person name="La Ragione R."/>
            <person name="Hildebrand F."/>
            <person name="Pallen M.J."/>
        </authorList>
    </citation>
    <scope>NUCLEOTIDE SEQUENCE</scope>
    <source>
        <strain evidence="3">2478</strain>
    </source>
</reference>
<dbReference type="Pfam" id="PF01531">
    <property type="entry name" value="Glyco_transf_11"/>
    <property type="match status" value="1"/>
</dbReference>
<evidence type="ECO:0000256" key="2">
    <source>
        <dbReference type="ARBA" id="ARBA00022679"/>
    </source>
</evidence>
<keyword evidence="2" id="KW-0808">Transferase</keyword>
<dbReference type="PANTHER" id="PTHR11927">
    <property type="entry name" value="GALACTOSIDE 2-L-FUCOSYLTRANSFERASE"/>
    <property type="match status" value="1"/>
</dbReference>
<evidence type="ECO:0000313" key="3">
    <source>
        <dbReference type="EMBL" id="MBO8478577.1"/>
    </source>
</evidence>
<name>A0A9D9NM55_9BACT</name>
<dbReference type="GO" id="GO:0005975">
    <property type="term" value="P:carbohydrate metabolic process"/>
    <property type="evidence" value="ECO:0007669"/>
    <property type="project" value="InterPro"/>
</dbReference>
<evidence type="ECO:0000313" key="4">
    <source>
        <dbReference type="Proteomes" id="UP000823771"/>
    </source>
</evidence>
<dbReference type="Proteomes" id="UP000823771">
    <property type="component" value="Unassembled WGS sequence"/>
</dbReference>
<reference evidence="3" key="1">
    <citation type="submission" date="2020-10" db="EMBL/GenBank/DDBJ databases">
        <authorList>
            <person name="Gilroy R."/>
        </authorList>
    </citation>
    <scope>NUCLEOTIDE SEQUENCE</scope>
    <source>
        <strain evidence="3">2478</strain>
    </source>
</reference>
<evidence type="ECO:0000256" key="1">
    <source>
        <dbReference type="ARBA" id="ARBA00022676"/>
    </source>
</evidence>
<accession>A0A9D9NM55</accession>
<organism evidence="3 4">
    <name type="scientific">Candidatus Cryptobacteroides excrementipullorum</name>
    <dbReference type="NCBI Taxonomy" id="2840761"/>
    <lineage>
        <taxon>Bacteria</taxon>
        <taxon>Pseudomonadati</taxon>
        <taxon>Bacteroidota</taxon>
        <taxon>Bacteroidia</taxon>
        <taxon>Bacteroidales</taxon>
        <taxon>Candidatus Cryptobacteroides</taxon>
    </lineage>
</organism>
<dbReference type="AlphaFoldDB" id="A0A9D9NM55"/>
<proteinExistence type="predicted"/>
<dbReference type="InterPro" id="IPR002516">
    <property type="entry name" value="Glyco_trans_11"/>
</dbReference>
<dbReference type="PANTHER" id="PTHR11927:SF9">
    <property type="entry name" value="L-FUCOSYLTRANSFERASE"/>
    <property type="match status" value="1"/>
</dbReference>
<gene>
    <name evidence="3" type="ORF">IAB80_06795</name>
</gene>
<dbReference type="GO" id="GO:0008107">
    <property type="term" value="F:galactoside 2-alpha-L-fucosyltransferase activity"/>
    <property type="evidence" value="ECO:0007669"/>
    <property type="project" value="InterPro"/>
</dbReference>
<dbReference type="EMBL" id="JADILZ010000060">
    <property type="protein sequence ID" value="MBO8478577.1"/>
    <property type="molecule type" value="Genomic_DNA"/>
</dbReference>
<protein>
    <submittedName>
        <fullName evidence="3">Alpha-1,2-fucosyltransferase</fullName>
    </submittedName>
</protein>
<sequence>MIGVFQNAHMVDSIRNKALAAYSFRDFSDSKNLALVKEVTECESVAIHVRKGKDYMSRSLYSGTCPKDYYCRAVELMYEKLNDPRFYVFADNPDWVKENFTGFNYKLVDWNPVSGYGSHYDMHLMSLCRHNIISNSTYSWWGAYLNKNTQKIVTAPSIWFNPASCKEYCSERVLCKGWYAL</sequence>
<dbReference type="GO" id="GO:0016020">
    <property type="term" value="C:membrane"/>
    <property type="evidence" value="ECO:0007669"/>
    <property type="project" value="InterPro"/>
</dbReference>
<keyword evidence="1" id="KW-0328">Glycosyltransferase</keyword>
<dbReference type="CDD" id="cd11301">
    <property type="entry name" value="Fut1_Fut2_like"/>
    <property type="match status" value="1"/>
</dbReference>